<reference evidence="1 3" key="1">
    <citation type="submission" date="2018-08" db="EMBL/GenBank/DDBJ databases">
        <title>Proposal of Muricauda 72 sp.nov. and Muricauda NH166 sp.nov., isolated from seawater.</title>
        <authorList>
            <person name="Cheng H."/>
            <person name="Wu Y.-H."/>
            <person name="Guo L.-L."/>
            <person name="Xu X.-W."/>
        </authorList>
    </citation>
    <scope>NUCLEOTIDE SEQUENCE [LARGE SCALE GENOMIC DNA]</scope>
    <source>
        <strain evidence="1 3">NH166</strain>
    </source>
</reference>
<evidence type="ECO:0000313" key="1">
    <source>
        <dbReference type="EMBL" id="RIV68943.1"/>
    </source>
</evidence>
<gene>
    <name evidence="1" type="ORF">D2U88_17430</name>
    <name evidence="2" type="ORF">FQ019_17225</name>
</gene>
<dbReference type="RefSeq" id="WP_119641779.1">
    <property type="nucleotide sequence ID" value="NZ_QXFJ01000030.1"/>
</dbReference>
<evidence type="ECO:0000313" key="4">
    <source>
        <dbReference type="Proteomes" id="UP000321528"/>
    </source>
</evidence>
<sequence length="530" mass="61253">MNEVNQFLDNLSTGLEGRDFWVPYRDFCQNIEKVEITKLIDSLPILLSKIENDFMASEFYQGIDNACSKDLKFGKSLYESVSINSNEKIQGVLARVVSGVFKKDYKWATKEVLKLFDEATSIKKAQGIASIYYMDLSEPKLESFNIEVDGRFSELIEDENTSVRVLAGVVSSCGNQRKHIPNADAHIRALLCKEENEIKVQLLHILDHQIDIESEKDFYSLILDALVSMDIKLTGAYNSLAYLLQLKVKDNLSLVTKFLNAWVGFRTENANNTKLLQTVFDEIHNLKPKYFQTLVTEWLNDDSINYQLAIFGILRELSYRNVYTLELDKKLLKDYSLYDIEYVTRKIIGFVYEKELSTSLLFSIIEAKHDDKPTVNFMSDIFVNHLIFNYYSTIDFLNEKKKSAPTKLKKIINQIIKDGEKYYDAYSKLETLKEFNPSEVRLNYMNRLQSKKFSKSYDDSEKSGGSFSSLFTTLHFRSGKTSFAKFKGEYSAHMEPKLISHSTEMPRGEYIDPVSQAQLRLESQGFKRRK</sequence>
<dbReference type="Proteomes" id="UP000284189">
    <property type="component" value="Unassembled WGS sequence"/>
</dbReference>
<reference evidence="2 4" key="2">
    <citation type="submission" date="2019-07" db="EMBL/GenBank/DDBJ databases">
        <title>Draft genome of two Muricauda strains isolated from deep sea.</title>
        <authorList>
            <person name="Sun C."/>
        </authorList>
    </citation>
    <scope>NUCLEOTIDE SEQUENCE [LARGE SCALE GENOMIC DNA]</scope>
    <source>
        <strain evidence="2 4">NH166</strain>
    </source>
</reference>
<proteinExistence type="predicted"/>
<dbReference type="AlphaFoldDB" id="A0A418N5H4"/>
<accession>A0A418N5H4</accession>
<evidence type="ECO:0000313" key="2">
    <source>
        <dbReference type="EMBL" id="TXK00652.1"/>
    </source>
</evidence>
<comment type="caution">
    <text evidence="1">The sequence shown here is derived from an EMBL/GenBank/DDBJ whole genome shotgun (WGS) entry which is preliminary data.</text>
</comment>
<dbReference type="EMBL" id="VNWL01000029">
    <property type="protein sequence ID" value="TXK00652.1"/>
    <property type="molecule type" value="Genomic_DNA"/>
</dbReference>
<evidence type="ECO:0000313" key="3">
    <source>
        <dbReference type="Proteomes" id="UP000284189"/>
    </source>
</evidence>
<dbReference type="Proteomes" id="UP000321528">
    <property type="component" value="Unassembled WGS sequence"/>
</dbReference>
<keyword evidence="4" id="KW-1185">Reference proteome</keyword>
<dbReference type="OrthoDB" id="1340569at2"/>
<organism evidence="1 3">
    <name type="scientific">Flagellimonas aequoris</name>
    <dbReference type="NCBI Taxonomy" id="2306997"/>
    <lineage>
        <taxon>Bacteria</taxon>
        <taxon>Pseudomonadati</taxon>
        <taxon>Bacteroidota</taxon>
        <taxon>Flavobacteriia</taxon>
        <taxon>Flavobacteriales</taxon>
        <taxon>Flavobacteriaceae</taxon>
        <taxon>Flagellimonas</taxon>
    </lineage>
</organism>
<protein>
    <submittedName>
        <fullName evidence="1">Uncharacterized protein</fullName>
    </submittedName>
</protein>
<dbReference type="EMBL" id="QXFJ01000030">
    <property type="protein sequence ID" value="RIV68943.1"/>
    <property type="molecule type" value="Genomic_DNA"/>
</dbReference>
<name>A0A418N5H4_9FLAO</name>